<gene>
    <name evidence="2" type="ORF">Clacol_010258</name>
</gene>
<feature type="compositionally biased region" description="Polar residues" evidence="1">
    <location>
        <begin position="297"/>
        <end position="306"/>
    </location>
</feature>
<feature type="region of interest" description="Disordered" evidence="1">
    <location>
        <begin position="468"/>
        <end position="487"/>
    </location>
</feature>
<accession>A0AAV5AS53</accession>
<feature type="compositionally biased region" description="Low complexity" evidence="1">
    <location>
        <begin position="363"/>
        <end position="375"/>
    </location>
</feature>
<feature type="region of interest" description="Disordered" evidence="1">
    <location>
        <begin position="531"/>
        <end position="562"/>
    </location>
</feature>
<feature type="region of interest" description="Disordered" evidence="1">
    <location>
        <begin position="84"/>
        <end position="117"/>
    </location>
</feature>
<feature type="compositionally biased region" description="Low complexity" evidence="1">
    <location>
        <begin position="92"/>
        <end position="104"/>
    </location>
</feature>
<feature type="compositionally biased region" description="Basic and acidic residues" evidence="1">
    <location>
        <begin position="376"/>
        <end position="394"/>
    </location>
</feature>
<evidence type="ECO:0000313" key="2">
    <source>
        <dbReference type="EMBL" id="GJJ15979.1"/>
    </source>
</evidence>
<dbReference type="Proteomes" id="UP001050691">
    <property type="component" value="Unassembled WGS sequence"/>
</dbReference>
<organism evidence="2 3">
    <name type="scientific">Clathrus columnatus</name>
    <dbReference type="NCBI Taxonomy" id="1419009"/>
    <lineage>
        <taxon>Eukaryota</taxon>
        <taxon>Fungi</taxon>
        <taxon>Dikarya</taxon>
        <taxon>Basidiomycota</taxon>
        <taxon>Agaricomycotina</taxon>
        <taxon>Agaricomycetes</taxon>
        <taxon>Phallomycetidae</taxon>
        <taxon>Phallales</taxon>
        <taxon>Clathraceae</taxon>
        <taxon>Clathrus</taxon>
    </lineage>
</organism>
<keyword evidence="3" id="KW-1185">Reference proteome</keyword>
<reference evidence="2" key="1">
    <citation type="submission" date="2021-10" db="EMBL/GenBank/DDBJ databases">
        <title>De novo Genome Assembly of Clathrus columnatus (Basidiomycota, Fungi) Using Illumina and Nanopore Sequence Data.</title>
        <authorList>
            <person name="Ogiso-Tanaka E."/>
            <person name="Itagaki H."/>
            <person name="Hosoya T."/>
            <person name="Hosaka K."/>
        </authorList>
    </citation>
    <scope>NUCLEOTIDE SEQUENCE</scope>
    <source>
        <strain evidence="2">MO-923</strain>
    </source>
</reference>
<feature type="compositionally biased region" description="Pro residues" evidence="1">
    <location>
        <begin position="445"/>
        <end position="454"/>
    </location>
</feature>
<feature type="region of interest" description="Disordered" evidence="1">
    <location>
        <begin position="288"/>
        <end position="398"/>
    </location>
</feature>
<name>A0AAV5AS53_9AGAM</name>
<dbReference type="Pfam" id="PF12223">
    <property type="entry name" value="DUF3602"/>
    <property type="match status" value="1"/>
</dbReference>
<evidence type="ECO:0000256" key="1">
    <source>
        <dbReference type="SAM" id="MobiDB-lite"/>
    </source>
</evidence>
<sequence length="784" mass="87672">MQSQDKYHYSMDPPSHGDLIFYPSQIQTNMNISTFSLSSDPFEDRSSSMVNHDVSIRTQTDTALTSISDSINIKGVYPSHNIITTTTGSDGNSISTRSFSSGSSKNKKGQSRKARRAVGRGGVGNIINTDNLEVDYVDEADILRRRKLLVQFNPRAKISNTGRGGSGNILAASTSTPYDRSKDPDDNYEKLVHLEAQKKRMHQMVSTGRGGAGNVQNHVVVDASGGVRPRSKSLGMFNATTADGKKKIKISTPTSRPSTASTIASNANSEHYELRDYKLASSVASTPRKKFDPYARSSVNHNTNRDTPPINPTSTPPVTTTHTNDHSVGPNHRIDHNQTPTPTQPRRLAVSSAPPVKPVWKLQYQKQQPQQQQQPETKRSETTAREGTHDDKKTINNKGKWWKRSKKIDNDEEYGQIEHAHTDQSRHLYAITTDNLAQREAASRHPPPPYPPPKSSVTGIPRIAMRNPQIPSHISPESEDSRSLSPAESQILDEVRMLAESKVHKNGHFDMYDLEEILMQARQRHQTIPTAAYDRSSQPTPQPPQLPLPPPPQLQPQPPTAWHAPQIRTLSKQEQHVHLREHPERIYQRKERMMNGEFNHPPASSASIQDHPHAITTTATVPPSSYYSNTSSIYRVPASTVSDGDISEYSSVMSFERDTQSISRRSLKLSRRERQVYESSIELGPPLAMQQTANIHAQTRNLVKQRSDSAIGYYNNQIQEYDRRPDGMSELHRRQLALTAVSKPQPVIGVGDEEGGNWSLDPVNEEDGLYFIEDEEPYSSFIDL</sequence>
<proteinExistence type="predicted"/>
<dbReference type="InterPro" id="IPR022024">
    <property type="entry name" value="DUF3602"/>
</dbReference>
<feature type="region of interest" description="Disordered" evidence="1">
    <location>
        <begin position="162"/>
        <end position="184"/>
    </location>
</feature>
<dbReference type="AlphaFoldDB" id="A0AAV5AS53"/>
<feature type="compositionally biased region" description="Pro residues" evidence="1">
    <location>
        <begin position="540"/>
        <end position="559"/>
    </location>
</feature>
<feature type="region of interest" description="Disordered" evidence="1">
    <location>
        <begin position="438"/>
        <end position="460"/>
    </location>
</feature>
<feature type="compositionally biased region" description="Basic residues" evidence="1">
    <location>
        <begin position="105"/>
        <end position="117"/>
    </location>
</feature>
<comment type="caution">
    <text evidence="2">The sequence shown here is derived from an EMBL/GenBank/DDBJ whole genome shotgun (WGS) entry which is preliminary data.</text>
</comment>
<evidence type="ECO:0000313" key="3">
    <source>
        <dbReference type="Proteomes" id="UP001050691"/>
    </source>
</evidence>
<dbReference type="EMBL" id="BPWL01000011">
    <property type="protein sequence ID" value="GJJ15979.1"/>
    <property type="molecule type" value="Genomic_DNA"/>
</dbReference>
<protein>
    <submittedName>
        <fullName evidence="2">Uncharacterized protein</fullName>
    </submittedName>
</protein>